<organism evidence="2 3">
    <name type="scientific">Physcomitrium patens</name>
    <name type="common">Spreading-leaved earth moss</name>
    <name type="synonym">Physcomitrella patens</name>
    <dbReference type="NCBI Taxonomy" id="3218"/>
    <lineage>
        <taxon>Eukaryota</taxon>
        <taxon>Viridiplantae</taxon>
        <taxon>Streptophyta</taxon>
        <taxon>Embryophyta</taxon>
        <taxon>Bryophyta</taxon>
        <taxon>Bryophytina</taxon>
        <taxon>Bryopsida</taxon>
        <taxon>Funariidae</taxon>
        <taxon>Funariales</taxon>
        <taxon>Funariaceae</taxon>
        <taxon>Physcomitrium</taxon>
    </lineage>
</organism>
<reference evidence="2" key="3">
    <citation type="submission" date="2020-12" db="UniProtKB">
        <authorList>
            <consortium name="EnsemblPlants"/>
        </authorList>
    </citation>
    <scope>IDENTIFICATION</scope>
</reference>
<keyword evidence="3" id="KW-1185">Reference proteome</keyword>
<protein>
    <submittedName>
        <fullName evidence="2">Uncharacterized protein</fullName>
    </submittedName>
</protein>
<gene>
    <name evidence="2" type="primary">LOC112295385</name>
</gene>
<feature type="compositionally biased region" description="Polar residues" evidence="1">
    <location>
        <begin position="1"/>
        <end position="10"/>
    </location>
</feature>
<feature type="region of interest" description="Disordered" evidence="1">
    <location>
        <begin position="1"/>
        <end position="79"/>
    </location>
</feature>
<reference evidence="2 3" key="1">
    <citation type="journal article" date="2008" name="Science">
        <title>The Physcomitrella genome reveals evolutionary insights into the conquest of land by plants.</title>
        <authorList>
            <person name="Rensing S."/>
            <person name="Lang D."/>
            <person name="Zimmer A."/>
            <person name="Terry A."/>
            <person name="Salamov A."/>
            <person name="Shapiro H."/>
            <person name="Nishiyama T."/>
            <person name="Perroud P.-F."/>
            <person name="Lindquist E."/>
            <person name="Kamisugi Y."/>
            <person name="Tanahashi T."/>
            <person name="Sakakibara K."/>
            <person name="Fujita T."/>
            <person name="Oishi K."/>
            <person name="Shin-I T."/>
            <person name="Kuroki Y."/>
            <person name="Toyoda A."/>
            <person name="Suzuki Y."/>
            <person name="Hashimoto A."/>
            <person name="Yamaguchi K."/>
            <person name="Sugano A."/>
            <person name="Kohara Y."/>
            <person name="Fujiyama A."/>
            <person name="Anterola A."/>
            <person name="Aoki S."/>
            <person name="Ashton N."/>
            <person name="Barbazuk W.B."/>
            <person name="Barker E."/>
            <person name="Bennetzen J."/>
            <person name="Bezanilla M."/>
            <person name="Blankenship R."/>
            <person name="Cho S.H."/>
            <person name="Dutcher S."/>
            <person name="Estelle M."/>
            <person name="Fawcett J.A."/>
            <person name="Gundlach H."/>
            <person name="Hanada K."/>
            <person name="Heyl A."/>
            <person name="Hicks K.A."/>
            <person name="Hugh J."/>
            <person name="Lohr M."/>
            <person name="Mayer K."/>
            <person name="Melkozernov A."/>
            <person name="Murata T."/>
            <person name="Nelson D."/>
            <person name="Pils B."/>
            <person name="Prigge M."/>
            <person name="Reiss B."/>
            <person name="Renner T."/>
            <person name="Rombauts S."/>
            <person name="Rushton P."/>
            <person name="Sanderfoot A."/>
            <person name="Schween G."/>
            <person name="Shiu S.-H."/>
            <person name="Stueber K."/>
            <person name="Theodoulou F.L."/>
            <person name="Tu H."/>
            <person name="Van de Peer Y."/>
            <person name="Verrier P.J."/>
            <person name="Waters E."/>
            <person name="Wood A."/>
            <person name="Yang L."/>
            <person name="Cove D."/>
            <person name="Cuming A."/>
            <person name="Hasebe M."/>
            <person name="Lucas S."/>
            <person name="Mishler D.B."/>
            <person name="Reski R."/>
            <person name="Grigoriev I."/>
            <person name="Quatrano R.S."/>
            <person name="Boore J.L."/>
        </authorList>
    </citation>
    <scope>NUCLEOTIDE SEQUENCE [LARGE SCALE GENOMIC DNA]</scope>
    <source>
        <strain evidence="2 3">cv. Gransden 2004</strain>
    </source>
</reference>
<proteinExistence type="predicted"/>
<dbReference type="EMBL" id="ABEU02000018">
    <property type="status" value="NOT_ANNOTATED_CDS"/>
    <property type="molecule type" value="Genomic_DNA"/>
</dbReference>
<evidence type="ECO:0000313" key="3">
    <source>
        <dbReference type="Proteomes" id="UP000006727"/>
    </source>
</evidence>
<feature type="compositionally biased region" description="Basic and acidic residues" evidence="1">
    <location>
        <begin position="11"/>
        <end position="28"/>
    </location>
</feature>
<name>A0A7I4BHC7_PHYPA</name>
<evidence type="ECO:0000313" key="2">
    <source>
        <dbReference type="EnsemblPlants" id="Pp3c18_13680V3.2"/>
    </source>
</evidence>
<dbReference type="AlphaFoldDB" id="A0A7I4BHC7"/>
<evidence type="ECO:0000256" key="1">
    <source>
        <dbReference type="SAM" id="MobiDB-lite"/>
    </source>
</evidence>
<dbReference type="Gramene" id="Pp3c18_13680V3.2">
    <property type="protein sequence ID" value="Pp3c18_13680V3.2"/>
    <property type="gene ID" value="Pp3c18_13680"/>
</dbReference>
<dbReference type="EnsemblPlants" id="Pp3c18_13680V3.2">
    <property type="protein sequence ID" value="Pp3c18_13680V3.2"/>
    <property type="gene ID" value="Pp3c18_13680"/>
</dbReference>
<sequence>MAKNLSQPPHRQTEKICSDGTTLREMRAGEGIAQHPGMGGGGIDSSADGSDGRAWRRFLHASSTSHPPPLRRSDAPPLSSSRQVYLDRVLLAPFILRFNELVGRGSCKPQQKRSDAGD</sequence>
<reference evidence="2 3" key="2">
    <citation type="journal article" date="2018" name="Plant J.">
        <title>The Physcomitrella patens chromosome-scale assembly reveals moss genome structure and evolution.</title>
        <authorList>
            <person name="Lang D."/>
            <person name="Ullrich K.K."/>
            <person name="Murat F."/>
            <person name="Fuchs J."/>
            <person name="Jenkins J."/>
            <person name="Haas F.B."/>
            <person name="Piednoel M."/>
            <person name="Gundlach H."/>
            <person name="Van Bel M."/>
            <person name="Meyberg R."/>
            <person name="Vives C."/>
            <person name="Morata J."/>
            <person name="Symeonidi A."/>
            <person name="Hiss M."/>
            <person name="Muchero W."/>
            <person name="Kamisugi Y."/>
            <person name="Saleh O."/>
            <person name="Blanc G."/>
            <person name="Decker E.L."/>
            <person name="van Gessel N."/>
            <person name="Grimwood J."/>
            <person name="Hayes R.D."/>
            <person name="Graham S.W."/>
            <person name="Gunter L.E."/>
            <person name="McDaniel S.F."/>
            <person name="Hoernstein S.N.W."/>
            <person name="Larsson A."/>
            <person name="Li F.W."/>
            <person name="Perroud P.F."/>
            <person name="Phillips J."/>
            <person name="Ranjan P."/>
            <person name="Rokshar D.S."/>
            <person name="Rothfels C.J."/>
            <person name="Schneider L."/>
            <person name="Shu S."/>
            <person name="Stevenson D.W."/>
            <person name="Thummler F."/>
            <person name="Tillich M."/>
            <person name="Villarreal Aguilar J.C."/>
            <person name="Widiez T."/>
            <person name="Wong G.K."/>
            <person name="Wymore A."/>
            <person name="Zhang Y."/>
            <person name="Zimmer A.D."/>
            <person name="Quatrano R.S."/>
            <person name="Mayer K.F.X."/>
            <person name="Goodstein D."/>
            <person name="Casacuberta J.M."/>
            <person name="Vandepoele K."/>
            <person name="Reski R."/>
            <person name="Cuming A.C."/>
            <person name="Tuskan G.A."/>
            <person name="Maumus F."/>
            <person name="Salse J."/>
            <person name="Schmutz J."/>
            <person name="Rensing S.A."/>
        </authorList>
    </citation>
    <scope>NUCLEOTIDE SEQUENCE [LARGE SCALE GENOMIC DNA]</scope>
    <source>
        <strain evidence="2 3">cv. Gransden 2004</strain>
    </source>
</reference>
<dbReference type="Proteomes" id="UP000006727">
    <property type="component" value="Chromosome 18"/>
</dbReference>
<accession>A0A7I4BHC7</accession>